<dbReference type="GO" id="GO:1990281">
    <property type="term" value="C:efflux pump complex"/>
    <property type="evidence" value="ECO:0007669"/>
    <property type="project" value="TreeGrafter"/>
</dbReference>
<dbReference type="GO" id="GO:0009279">
    <property type="term" value="C:cell outer membrane"/>
    <property type="evidence" value="ECO:0007669"/>
    <property type="project" value="UniProtKB-SubCell"/>
</dbReference>
<evidence type="ECO:0000256" key="5">
    <source>
        <dbReference type="ARBA" id="ARBA00023136"/>
    </source>
</evidence>
<evidence type="ECO:0000256" key="1">
    <source>
        <dbReference type="ARBA" id="ARBA00004442"/>
    </source>
</evidence>
<dbReference type="GO" id="GO:0015562">
    <property type="term" value="F:efflux transmembrane transporter activity"/>
    <property type="evidence" value="ECO:0007669"/>
    <property type="project" value="InterPro"/>
</dbReference>
<dbReference type="PANTHER" id="PTHR30026">
    <property type="entry name" value="OUTER MEMBRANE PROTEIN TOLC"/>
    <property type="match status" value="1"/>
</dbReference>
<keyword evidence="4" id="KW-0812">Transmembrane</keyword>
<gene>
    <name evidence="8" type="ORF">SDC9_133381</name>
</gene>
<comment type="subcellular location">
    <subcellularLocation>
        <location evidence="1">Cell outer membrane</location>
    </subcellularLocation>
</comment>
<dbReference type="PANTHER" id="PTHR30026:SF21">
    <property type="entry name" value="SLR1270 PROTEIN"/>
    <property type="match status" value="1"/>
</dbReference>
<evidence type="ECO:0000256" key="7">
    <source>
        <dbReference type="SAM" id="Coils"/>
    </source>
</evidence>
<keyword evidence="5" id="KW-0472">Membrane</keyword>
<keyword evidence="6" id="KW-0998">Cell outer membrane</keyword>
<dbReference type="AlphaFoldDB" id="A0A645DCJ1"/>
<protein>
    <recommendedName>
        <fullName evidence="9">TolC family protein</fullName>
    </recommendedName>
</protein>
<evidence type="ECO:0000256" key="4">
    <source>
        <dbReference type="ARBA" id="ARBA00022692"/>
    </source>
</evidence>
<dbReference type="Pfam" id="PF02321">
    <property type="entry name" value="OEP"/>
    <property type="match status" value="1"/>
</dbReference>
<dbReference type="Gene3D" id="1.20.1600.10">
    <property type="entry name" value="Outer membrane efflux proteins (OEP)"/>
    <property type="match status" value="1"/>
</dbReference>
<name>A0A645DCJ1_9ZZZZ</name>
<reference evidence="8" key="1">
    <citation type="submission" date="2019-08" db="EMBL/GenBank/DDBJ databases">
        <authorList>
            <person name="Kucharzyk K."/>
            <person name="Murdoch R.W."/>
            <person name="Higgins S."/>
            <person name="Loffler F."/>
        </authorList>
    </citation>
    <scope>NUCLEOTIDE SEQUENCE</scope>
</reference>
<evidence type="ECO:0000256" key="3">
    <source>
        <dbReference type="ARBA" id="ARBA00022452"/>
    </source>
</evidence>
<organism evidence="8">
    <name type="scientific">bioreactor metagenome</name>
    <dbReference type="NCBI Taxonomy" id="1076179"/>
    <lineage>
        <taxon>unclassified sequences</taxon>
        <taxon>metagenomes</taxon>
        <taxon>ecological metagenomes</taxon>
    </lineage>
</organism>
<dbReference type="EMBL" id="VSSQ01034374">
    <property type="protein sequence ID" value="MPM86292.1"/>
    <property type="molecule type" value="Genomic_DNA"/>
</dbReference>
<keyword evidence="3" id="KW-1134">Transmembrane beta strand</keyword>
<evidence type="ECO:0008006" key="9">
    <source>
        <dbReference type="Google" id="ProtNLM"/>
    </source>
</evidence>
<comment type="caution">
    <text evidence="8">The sequence shown here is derived from an EMBL/GenBank/DDBJ whole genome shotgun (WGS) entry which is preliminary data.</text>
</comment>
<evidence type="ECO:0000313" key="8">
    <source>
        <dbReference type="EMBL" id="MPM86292.1"/>
    </source>
</evidence>
<dbReference type="SUPFAM" id="SSF56954">
    <property type="entry name" value="Outer membrane efflux proteins (OEP)"/>
    <property type="match status" value="1"/>
</dbReference>
<accession>A0A645DCJ1</accession>
<dbReference type="InterPro" id="IPR003423">
    <property type="entry name" value="OMP_efflux"/>
</dbReference>
<feature type="coiled-coil region" evidence="7">
    <location>
        <begin position="33"/>
        <end position="60"/>
    </location>
</feature>
<dbReference type="InterPro" id="IPR051906">
    <property type="entry name" value="TolC-like"/>
</dbReference>
<proteinExistence type="predicted"/>
<keyword evidence="2" id="KW-0813">Transport</keyword>
<evidence type="ECO:0000256" key="2">
    <source>
        <dbReference type="ARBA" id="ARBA00022448"/>
    </source>
</evidence>
<keyword evidence="7" id="KW-0175">Coiled coil</keyword>
<sequence>MREALALKERSAIEITEISRQIELEVRTAYSRFIEAKEVLDSQEKVLEQAEEALRLAQARSEAGTGTQLDVLGAQTALTEARTIQVQAVHDYAAARARLQRALGSILPKLVAR</sequence>
<dbReference type="GO" id="GO:0015288">
    <property type="term" value="F:porin activity"/>
    <property type="evidence" value="ECO:0007669"/>
    <property type="project" value="TreeGrafter"/>
</dbReference>
<evidence type="ECO:0000256" key="6">
    <source>
        <dbReference type="ARBA" id="ARBA00023237"/>
    </source>
</evidence>